<evidence type="ECO:0000256" key="2">
    <source>
        <dbReference type="ARBA" id="ARBA00010617"/>
    </source>
</evidence>
<dbReference type="GO" id="GO:0005506">
    <property type="term" value="F:iron ion binding"/>
    <property type="evidence" value="ECO:0007669"/>
    <property type="project" value="InterPro"/>
</dbReference>
<evidence type="ECO:0000256" key="3">
    <source>
        <dbReference type="ARBA" id="ARBA00022723"/>
    </source>
</evidence>
<organism evidence="10 11">
    <name type="scientific">Pleomassaria siparia CBS 279.74</name>
    <dbReference type="NCBI Taxonomy" id="1314801"/>
    <lineage>
        <taxon>Eukaryota</taxon>
        <taxon>Fungi</taxon>
        <taxon>Dikarya</taxon>
        <taxon>Ascomycota</taxon>
        <taxon>Pezizomycotina</taxon>
        <taxon>Dothideomycetes</taxon>
        <taxon>Pleosporomycetidae</taxon>
        <taxon>Pleosporales</taxon>
        <taxon>Pleomassariaceae</taxon>
        <taxon>Pleomassaria</taxon>
    </lineage>
</organism>
<dbReference type="OrthoDB" id="6692864at2759"/>
<keyword evidence="3 7" id="KW-0479">Metal-binding</keyword>
<dbReference type="GO" id="GO:0016705">
    <property type="term" value="F:oxidoreductase activity, acting on paired donors, with incorporation or reduction of molecular oxygen"/>
    <property type="evidence" value="ECO:0007669"/>
    <property type="project" value="InterPro"/>
</dbReference>
<feature type="region of interest" description="Disordered" evidence="8">
    <location>
        <begin position="626"/>
        <end position="652"/>
    </location>
</feature>
<dbReference type="PRINTS" id="PR00385">
    <property type="entry name" value="P450"/>
</dbReference>
<evidence type="ECO:0000256" key="8">
    <source>
        <dbReference type="SAM" id="MobiDB-lite"/>
    </source>
</evidence>
<proteinExistence type="inferred from homology"/>
<evidence type="ECO:0000256" key="9">
    <source>
        <dbReference type="SAM" id="Phobius"/>
    </source>
</evidence>
<comment type="similarity">
    <text evidence="2">Belongs to the cytochrome P450 family.</text>
</comment>
<feature type="transmembrane region" description="Helical" evidence="9">
    <location>
        <begin position="60"/>
        <end position="80"/>
    </location>
</feature>
<gene>
    <name evidence="10" type="ORF">K504DRAFT_492302</name>
</gene>
<dbReference type="GO" id="GO:0020037">
    <property type="term" value="F:heme binding"/>
    <property type="evidence" value="ECO:0007669"/>
    <property type="project" value="InterPro"/>
</dbReference>
<evidence type="ECO:0000313" key="11">
    <source>
        <dbReference type="Proteomes" id="UP000799428"/>
    </source>
</evidence>
<evidence type="ECO:0000256" key="7">
    <source>
        <dbReference type="PIRSR" id="PIRSR602401-1"/>
    </source>
</evidence>
<dbReference type="EMBL" id="MU005773">
    <property type="protein sequence ID" value="KAF2707643.1"/>
    <property type="molecule type" value="Genomic_DNA"/>
</dbReference>
<keyword evidence="6" id="KW-0503">Monooxygenase</keyword>
<evidence type="ECO:0000256" key="5">
    <source>
        <dbReference type="ARBA" id="ARBA00023004"/>
    </source>
</evidence>
<accession>A0A6G1K4V1</accession>
<dbReference type="GO" id="GO:0004497">
    <property type="term" value="F:monooxygenase activity"/>
    <property type="evidence" value="ECO:0007669"/>
    <property type="project" value="UniProtKB-KW"/>
</dbReference>
<dbReference type="SUPFAM" id="SSF48264">
    <property type="entry name" value="Cytochrome P450"/>
    <property type="match status" value="1"/>
</dbReference>
<dbReference type="CDD" id="cd11061">
    <property type="entry name" value="CYP67-like"/>
    <property type="match status" value="1"/>
</dbReference>
<keyword evidence="5 7" id="KW-0408">Iron</keyword>
<keyword evidence="7" id="KW-0349">Heme</keyword>
<feature type="binding site" description="axial binding residue" evidence="7">
    <location>
        <position position="481"/>
    </location>
    <ligand>
        <name>heme</name>
        <dbReference type="ChEBI" id="CHEBI:30413"/>
    </ligand>
    <ligandPart>
        <name>Fe</name>
        <dbReference type="ChEBI" id="CHEBI:18248"/>
    </ligandPart>
</feature>
<dbReference type="PANTHER" id="PTHR24305:SF187">
    <property type="entry name" value="P450, PUTATIVE (EUROFUNG)-RELATED"/>
    <property type="match status" value="1"/>
</dbReference>
<sequence>MLPLFALGLGLTSHIAFFNNGEHHLSALFYLKIFTSINLALVVCLSYALNVSFLTSSKLVLIHALTYLFSLFASIILYRVSPTHRLYQYPGPRLWKISKLTHAFQNREFNGYKNLATLHAQYGDCVRTGPSELSIIDPDSILEIHASSSKCTRAAWYSMAHPLKAIFHTRDRSEHEMRKRIWEQGLSQKSLRAYESRIVKHIDGLILKISTRSAAGEPMNASLWLNYLSFDIMGEVGFSRGFEMLEKGGKLDVLSILENGQKGLGVLGTVPWLFMLVTKIPMLKREHDVFVRWCEKQMLDRKKRKASAPDIMEALLEADTVSPDPIEAHQWLTGDSRILIVAGSDAVASSLAFAFYYLAKHQDYANAIRDELVARAKGTDLDAAMLQKDATVLNSFITEVLRLWPPNPSGFLRQTPKAGLHIGDRYIPGDVTICTPLWTLHRSPKCFVEPLQFIPERWTTRPELVLRKDTYIPFSIGAYSCIGKQLALMEMRLVLARVILQFEIGFAGTEGECRLLEDSKDWFTFGLADLMLRFERRGEERRGEAQSTSMYLSLPILIPALIDPLIRFFSLGPGLCVPENSTGIRYLILCAFDLGLAYMWLKMLWMGLDATQKWAIRSGLDLGEEKAKKDGRERRRVREEAQRMRSSGKQLE</sequence>
<dbReference type="Proteomes" id="UP000799428">
    <property type="component" value="Unassembled WGS sequence"/>
</dbReference>
<name>A0A6G1K4V1_9PLEO</name>
<feature type="compositionally biased region" description="Basic and acidic residues" evidence="8">
    <location>
        <begin position="626"/>
        <end position="643"/>
    </location>
</feature>
<dbReference type="Pfam" id="PF00067">
    <property type="entry name" value="p450"/>
    <property type="match status" value="1"/>
</dbReference>
<reference evidence="10" key="1">
    <citation type="journal article" date="2020" name="Stud. Mycol.">
        <title>101 Dothideomycetes genomes: a test case for predicting lifestyles and emergence of pathogens.</title>
        <authorList>
            <person name="Haridas S."/>
            <person name="Albert R."/>
            <person name="Binder M."/>
            <person name="Bloem J."/>
            <person name="Labutti K."/>
            <person name="Salamov A."/>
            <person name="Andreopoulos B."/>
            <person name="Baker S."/>
            <person name="Barry K."/>
            <person name="Bills G."/>
            <person name="Bluhm B."/>
            <person name="Cannon C."/>
            <person name="Castanera R."/>
            <person name="Culley D."/>
            <person name="Daum C."/>
            <person name="Ezra D."/>
            <person name="Gonzalez J."/>
            <person name="Henrissat B."/>
            <person name="Kuo A."/>
            <person name="Liang C."/>
            <person name="Lipzen A."/>
            <person name="Lutzoni F."/>
            <person name="Magnuson J."/>
            <person name="Mondo S."/>
            <person name="Nolan M."/>
            <person name="Ohm R."/>
            <person name="Pangilinan J."/>
            <person name="Park H.-J."/>
            <person name="Ramirez L."/>
            <person name="Alfaro M."/>
            <person name="Sun H."/>
            <person name="Tritt A."/>
            <person name="Yoshinaga Y."/>
            <person name="Zwiers L.-H."/>
            <person name="Turgeon B."/>
            <person name="Goodwin S."/>
            <person name="Spatafora J."/>
            <person name="Crous P."/>
            <person name="Grigoriev I."/>
        </authorList>
    </citation>
    <scope>NUCLEOTIDE SEQUENCE</scope>
    <source>
        <strain evidence="10">CBS 279.74</strain>
    </source>
</reference>
<dbReference type="PRINTS" id="PR00463">
    <property type="entry name" value="EP450I"/>
</dbReference>
<keyword evidence="9" id="KW-1133">Transmembrane helix</keyword>
<keyword evidence="11" id="KW-1185">Reference proteome</keyword>
<evidence type="ECO:0000256" key="4">
    <source>
        <dbReference type="ARBA" id="ARBA00023002"/>
    </source>
</evidence>
<dbReference type="Gene3D" id="1.10.630.10">
    <property type="entry name" value="Cytochrome P450"/>
    <property type="match status" value="1"/>
</dbReference>
<dbReference type="AlphaFoldDB" id="A0A6G1K4V1"/>
<comment type="cofactor">
    <cofactor evidence="1 7">
        <name>heme</name>
        <dbReference type="ChEBI" id="CHEBI:30413"/>
    </cofactor>
</comment>
<keyword evidence="9" id="KW-0472">Membrane</keyword>
<dbReference type="InterPro" id="IPR002401">
    <property type="entry name" value="Cyt_P450_E_grp-I"/>
</dbReference>
<dbReference type="InterPro" id="IPR001128">
    <property type="entry name" value="Cyt_P450"/>
</dbReference>
<feature type="transmembrane region" description="Helical" evidence="9">
    <location>
        <begin position="28"/>
        <end position="48"/>
    </location>
</feature>
<dbReference type="InterPro" id="IPR050121">
    <property type="entry name" value="Cytochrome_P450_monoxygenase"/>
</dbReference>
<keyword evidence="9" id="KW-0812">Transmembrane</keyword>
<dbReference type="InterPro" id="IPR036396">
    <property type="entry name" value="Cyt_P450_sf"/>
</dbReference>
<evidence type="ECO:0000313" key="10">
    <source>
        <dbReference type="EMBL" id="KAF2707643.1"/>
    </source>
</evidence>
<protein>
    <submittedName>
        <fullName evidence="10">Cytochrome P450</fullName>
    </submittedName>
</protein>
<evidence type="ECO:0000256" key="6">
    <source>
        <dbReference type="ARBA" id="ARBA00023033"/>
    </source>
</evidence>
<keyword evidence="4" id="KW-0560">Oxidoreductase</keyword>
<evidence type="ECO:0000256" key="1">
    <source>
        <dbReference type="ARBA" id="ARBA00001971"/>
    </source>
</evidence>
<dbReference type="PANTHER" id="PTHR24305">
    <property type="entry name" value="CYTOCHROME P450"/>
    <property type="match status" value="1"/>
</dbReference>